<feature type="non-terminal residue" evidence="1">
    <location>
        <position position="1"/>
    </location>
</feature>
<organism evidence="1">
    <name type="scientific">marine sediment metagenome</name>
    <dbReference type="NCBI Taxonomy" id="412755"/>
    <lineage>
        <taxon>unclassified sequences</taxon>
        <taxon>metagenomes</taxon>
        <taxon>ecological metagenomes</taxon>
    </lineage>
</organism>
<proteinExistence type="predicted"/>
<evidence type="ECO:0000313" key="1">
    <source>
        <dbReference type="EMBL" id="GAG76713.1"/>
    </source>
</evidence>
<reference evidence="1" key="1">
    <citation type="journal article" date="2014" name="Front. Microbiol.">
        <title>High frequency of phylogenetically diverse reductive dehalogenase-homologous genes in deep subseafloor sedimentary metagenomes.</title>
        <authorList>
            <person name="Kawai M."/>
            <person name="Futagami T."/>
            <person name="Toyoda A."/>
            <person name="Takaki Y."/>
            <person name="Nishi S."/>
            <person name="Hori S."/>
            <person name="Arai W."/>
            <person name="Tsubouchi T."/>
            <person name="Morono Y."/>
            <person name="Uchiyama I."/>
            <person name="Ito T."/>
            <person name="Fujiyama A."/>
            <person name="Inagaki F."/>
            <person name="Takami H."/>
        </authorList>
    </citation>
    <scope>NUCLEOTIDE SEQUENCE</scope>
    <source>
        <strain evidence="1">Expedition CK06-06</strain>
    </source>
</reference>
<accession>X1AX24</accession>
<sequence>QHEAEIPIKVKPKDVVKPKKKEDPKEKVKKLTQEMMKETEIFSFVPAHVKKKYPTEGFNIRLFEEKLIKKLVEKHKKLQSYERPYISVTEVLNCLRSCYYYRKKYSLDLKKKF</sequence>
<protein>
    <submittedName>
        <fullName evidence="1">Uncharacterized protein</fullName>
    </submittedName>
</protein>
<gene>
    <name evidence="1" type="ORF">S01H4_29136</name>
</gene>
<dbReference type="EMBL" id="BART01014735">
    <property type="protein sequence ID" value="GAG76713.1"/>
    <property type="molecule type" value="Genomic_DNA"/>
</dbReference>
<feature type="non-terminal residue" evidence="1">
    <location>
        <position position="113"/>
    </location>
</feature>
<dbReference type="AlphaFoldDB" id="X1AX24"/>
<name>X1AX24_9ZZZZ</name>
<comment type="caution">
    <text evidence="1">The sequence shown here is derived from an EMBL/GenBank/DDBJ whole genome shotgun (WGS) entry which is preliminary data.</text>
</comment>